<dbReference type="SUPFAM" id="SSF69618">
    <property type="entry name" value="HemD-like"/>
    <property type="match status" value="1"/>
</dbReference>
<dbReference type="EMBL" id="QPMM01000012">
    <property type="protein sequence ID" value="RFS19745.1"/>
    <property type="molecule type" value="Genomic_DNA"/>
</dbReference>
<dbReference type="Pfam" id="PF02602">
    <property type="entry name" value="HEM4"/>
    <property type="match status" value="1"/>
</dbReference>
<protein>
    <submittedName>
        <fullName evidence="2">Uroporphyrinogen-III synthase</fullName>
    </submittedName>
</protein>
<keyword evidence="3" id="KW-1185">Reference proteome</keyword>
<name>A0A3E1Y4X2_9BACT</name>
<dbReference type="Gene3D" id="3.40.50.10090">
    <property type="match status" value="2"/>
</dbReference>
<dbReference type="AlphaFoldDB" id="A0A3E1Y4X2"/>
<dbReference type="GO" id="GO:0005829">
    <property type="term" value="C:cytosol"/>
    <property type="evidence" value="ECO:0007669"/>
    <property type="project" value="TreeGrafter"/>
</dbReference>
<dbReference type="GO" id="GO:0004852">
    <property type="term" value="F:uroporphyrinogen-III synthase activity"/>
    <property type="evidence" value="ECO:0007669"/>
    <property type="project" value="InterPro"/>
</dbReference>
<dbReference type="OrthoDB" id="1523900at2"/>
<dbReference type="InterPro" id="IPR036108">
    <property type="entry name" value="4pyrrol_syn_uPrphyn_synt_sf"/>
</dbReference>
<accession>A0A3E1Y4X2</accession>
<feature type="domain" description="Tetrapyrrole biosynthesis uroporphyrinogen III synthase" evidence="1">
    <location>
        <begin position="62"/>
        <end position="233"/>
    </location>
</feature>
<gene>
    <name evidence="2" type="ORF">DVR12_21860</name>
</gene>
<dbReference type="Proteomes" id="UP000260644">
    <property type="component" value="Unassembled WGS sequence"/>
</dbReference>
<dbReference type="RefSeq" id="WP_116977933.1">
    <property type="nucleotide sequence ID" value="NZ_QPMM01000012.1"/>
</dbReference>
<proteinExistence type="predicted"/>
<evidence type="ECO:0000313" key="2">
    <source>
        <dbReference type="EMBL" id="RFS19745.1"/>
    </source>
</evidence>
<evidence type="ECO:0000313" key="3">
    <source>
        <dbReference type="Proteomes" id="UP000260644"/>
    </source>
</evidence>
<dbReference type="GO" id="GO:0006780">
    <property type="term" value="P:uroporphyrinogen III biosynthetic process"/>
    <property type="evidence" value="ECO:0007669"/>
    <property type="project" value="InterPro"/>
</dbReference>
<dbReference type="InterPro" id="IPR039793">
    <property type="entry name" value="UROS/Hem4"/>
</dbReference>
<dbReference type="InterPro" id="IPR003754">
    <property type="entry name" value="4pyrrol_synth_uPrphyn_synth"/>
</dbReference>
<dbReference type="PANTHER" id="PTHR12390">
    <property type="entry name" value="UROPORPHYRINOGEN III SYNTHASE"/>
    <property type="match status" value="1"/>
</dbReference>
<reference evidence="2 3" key="1">
    <citation type="submission" date="2018-07" db="EMBL/GenBank/DDBJ databases">
        <title>Chitinophaga K2CV101002-2 sp. nov., isolated from a monsoon evergreen broad-leaved forest soil.</title>
        <authorList>
            <person name="Lv Y."/>
        </authorList>
    </citation>
    <scope>NUCLEOTIDE SEQUENCE [LARGE SCALE GENOMIC DNA]</scope>
    <source>
        <strain evidence="2 3">GDMCC 1.1288</strain>
    </source>
</reference>
<evidence type="ECO:0000259" key="1">
    <source>
        <dbReference type="Pfam" id="PF02602"/>
    </source>
</evidence>
<organism evidence="2 3">
    <name type="scientific">Chitinophaga silvatica</name>
    <dbReference type="NCBI Taxonomy" id="2282649"/>
    <lineage>
        <taxon>Bacteria</taxon>
        <taxon>Pseudomonadati</taxon>
        <taxon>Bacteroidota</taxon>
        <taxon>Chitinophagia</taxon>
        <taxon>Chitinophagales</taxon>
        <taxon>Chitinophagaceae</taxon>
        <taxon>Chitinophaga</taxon>
    </lineage>
</organism>
<sequence length="247" mass="27375">MSNHKYRILCTRPLADQLIKVADAKGLMIDVKHFIQIKPLINQRLLGAENMATVFAPGAIQVFTSAHAVTTLEHCYLNQEDTHYVIENAQICCISGNTRNQAERVFKNATILADAAYGKDLAKAIIALPDIKAVNFFCGNQRRNELPDTLTQAGITINEFVIYENIPTPEVSDITYDGILFFSPSAVKSFFSANRIPSSTVCFAIGTTTAEALQTFTDNKIISSTDTSEESMVHTAIFYFNNINCYE</sequence>
<dbReference type="CDD" id="cd06578">
    <property type="entry name" value="HemD"/>
    <property type="match status" value="1"/>
</dbReference>
<dbReference type="PANTHER" id="PTHR12390:SF0">
    <property type="entry name" value="UROPORPHYRINOGEN-III SYNTHASE"/>
    <property type="match status" value="1"/>
</dbReference>
<comment type="caution">
    <text evidence="2">The sequence shown here is derived from an EMBL/GenBank/DDBJ whole genome shotgun (WGS) entry which is preliminary data.</text>
</comment>